<evidence type="ECO:0000313" key="2">
    <source>
        <dbReference type="Proteomes" id="UP001054945"/>
    </source>
</evidence>
<comment type="caution">
    <text evidence="1">The sequence shown here is derived from an EMBL/GenBank/DDBJ whole genome shotgun (WGS) entry which is preliminary data.</text>
</comment>
<protein>
    <submittedName>
        <fullName evidence="1">Uncharacterized protein</fullName>
    </submittedName>
</protein>
<reference evidence="1 2" key="1">
    <citation type="submission" date="2021-06" db="EMBL/GenBank/DDBJ databases">
        <title>Caerostris extrusa draft genome.</title>
        <authorList>
            <person name="Kono N."/>
            <person name="Arakawa K."/>
        </authorList>
    </citation>
    <scope>NUCLEOTIDE SEQUENCE [LARGE SCALE GENOMIC DNA]</scope>
</reference>
<keyword evidence="2" id="KW-1185">Reference proteome</keyword>
<evidence type="ECO:0000313" key="1">
    <source>
        <dbReference type="EMBL" id="GIY46344.1"/>
    </source>
</evidence>
<accession>A0AAV4TMF8</accession>
<dbReference type="EMBL" id="BPLR01011400">
    <property type="protein sequence ID" value="GIY46344.1"/>
    <property type="molecule type" value="Genomic_DNA"/>
</dbReference>
<sequence length="229" mass="25228">MVNVDVKNSLVDGIIGHFRYIEYRQSLQMGARQTWGDVPSLSGGLAFVERLRYGGNGLEKKTVRGCRGLRKSKLTMGGIPREYRYLLSWRLNSSQLGRPEADLPSLSGGLAFCGEIEMWLERIGEVNGAWVCGLRKLNDSSERSFSPTQSLPLKGRTGTSSIKIEDLSVVSHYITLQSLLRGRPEGGRSSFLSGLAFLVERLRCGWNGSQRCLGVGDYGSKLTGEGFDT</sequence>
<dbReference type="Proteomes" id="UP001054945">
    <property type="component" value="Unassembled WGS sequence"/>
</dbReference>
<proteinExistence type="predicted"/>
<dbReference type="AlphaFoldDB" id="A0AAV4TMF8"/>
<organism evidence="1 2">
    <name type="scientific">Caerostris extrusa</name>
    <name type="common">Bark spider</name>
    <name type="synonym">Caerostris bankana</name>
    <dbReference type="NCBI Taxonomy" id="172846"/>
    <lineage>
        <taxon>Eukaryota</taxon>
        <taxon>Metazoa</taxon>
        <taxon>Ecdysozoa</taxon>
        <taxon>Arthropoda</taxon>
        <taxon>Chelicerata</taxon>
        <taxon>Arachnida</taxon>
        <taxon>Araneae</taxon>
        <taxon>Araneomorphae</taxon>
        <taxon>Entelegynae</taxon>
        <taxon>Araneoidea</taxon>
        <taxon>Araneidae</taxon>
        <taxon>Caerostris</taxon>
    </lineage>
</organism>
<gene>
    <name evidence="1" type="ORF">CEXT_141671</name>
</gene>
<name>A0AAV4TMF8_CAEEX</name>